<dbReference type="InterPro" id="IPR009061">
    <property type="entry name" value="DNA-bd_dom_put_sf"/>
</dbReference>
<reference evidence="3" key="1">
    <citation type="submission" date="2016-10" db="EMBL/GenBank/DDBJ databases">
        <authorList>
            <person name="Varghese N."/>
            <person name="Submissions S."/>
        </authorList>
    </citation>
    <scope>NUCLEOTIDE SEQUENCE [LARGE SCALE GENOMIC DNA]</scope>
    <source>
        <strain evidence="3">DS-12</strain>
    </source>
</reference>
<organism evidence="2 3">
    <name type="scientific">Paenimyroides ummariense</name>
    <dbReference type="NCBI Taxonomy" id="913024"/>
    <lineage>
        <taxon>Bacteria</taxon>
        <taxon>Pseudomonadati</taxon>
        <taxon>Bacteroidota</taxon>
        <taxon>Flavobacteriia</taxon>
        <taxon>Flavobacteriales</taxon>
        <taxon>Flavobacteriaceae</taxon>
        <taxon>Paenimyroides</taxon>
    </lineage>
</organism>
<dbReference type="STRING" id="913024.SAMN05421741_12342"/>
<dbReference type="AlphaFoldDB" id="A0A1I5EZ32"/>
<name>A0A1I5EZ32_9FLAO</name>
<sequence>MNLDRMEFISWMNRIIQRFDLLDELVKTKSNSLEGVDGEELLDNQDILLLLKISPRTLQRYRTNGMLAYYRISGKIYYKRSDVEQLVKDSYAKSVAERKKKKAA</sequence>
<dbReference type="InterPro" id="IPR041657">
    <property type="entry name" value="HTH_17"/>
</dbReference>
<evidence type="ECO:0000313" key="2">
    <source>
        <dbReference type="EMBL" id="SFO16640.1"/>
    </source>
</evidence>
<protein>
    <submittedName>
        <fullName evidence="2">Helix-turn-helix domain-containing protein</fullName>
    </submittedName>
</protein>
<dbReference type="Proteomes" id="UP000199036">
    <property type="component" value="Unassembled WGS sequence"/>
</dbReference>
<dbReference type="PANTHER" id="PTHR34585">
    <property type="match status" value="1"/>
</dbReference>
<dbReference type="OrthoDB" id="768005at2"/>
<proteinExistence type="predicted"/>
<dbReference type="SUPFAM" id="SSF46955">
    <property type="entry name" value="Putative DNA-binding domain"/>
    <property type="match status" value="1"/>
</dbReference>
<dbReference type="Pfam" id="PF12728">
    <property type="entry name" value="HTH_17"/>
    <property type="match status" value="1"/>
</dbReference>
<dbReference type="PANTHER" id="PTHR34585:SF22">
    <property type="entry name" value="HELIX-TURN-HELIX DOMAIN-CONTAINING PROTEIN"/>
    <property type="match status" value="1"/>
</dbReference>
<dbReference type="RefSeq" id="WP_091525451.1">
    <property type="nucleotide sequence ID" value="NZ_FOVI01000023.1"/>
</dbReference>
<accession>A0A1I5EZ32</accession>
<gene>
    <name evidence="2" type="ORF">SAMN05421741_12342</name>
</gene>
<evidence type="ECO:0000259" key="1">
    <source>
        <dbReference type="Pfam" id="PF12728"/>
    </source>
</evidence>
<keyword evidence="3" id="KW-1185">Reference proteome</keyword>
<dbReference type="EMBL" id="FOVI01000023">
    <property type="protein sequence ID" value="SFO16640.1"/>
    <property type="molecule type" value="Genomic_DNA"/>
</dbReference>
<feature type="domain" description="Helix-turn-helix" evidence="1">
    <location>
        <begin position="41"/>
        <end position="87"/>
    </location>
</feature>
<evidence type="ECO:0000313" key="3">
    <source>
        <dbReference type="Proteomes" id="UP000199036"/>
    </source>
</evidence>